<feature type="transmembrane region" description="Helical" evidence="1">
    <location>
        <begin position="117"/>
        <end position="137"/>
    </location>
</feature>
<name>A0ABS2Q6Q4_9BACL</name>
<keyword evidence="1" id="KW-0472">Membrane</keyword>
<feature type="transmembrane region" description="Helical" evidence="1">
    <location>
        <begin position="86"/>
        <end position="108"/>
    </location>
</feature>
<keyword evidence="1" id="KW-0812">Transmembrane</keyword>
<dbReference type="PANTHER" id="PTHR36834:SF1">
    <property type="entry name" value="INTEGRAL MEMBRANE PROTEIN"/>
    <property type="match status" value="1"/>
</dbReference>
<dbReference type="Proteomes" id="UP000823201">
    <property type="component" value="Unassembled WGS sequence"/>
</dbReference>
<protein>
    <submittedName>
        <fullName evidence="3">Glycopeptide antibiotics resistance protein</fullName>
    </submittedName>
</protein>
<accession>A0ABS2Q6Q4</accession>
<evidence type="ECO:0000313" key="4">
    <source>
        <dbReference type="Proteomes" id="UP000823201"/>
    </source>
</evidence>
<dbReference type="Pfam" id="PF04892">
    <property type="entry name" value="VanZ"/>
    <property type="match status" value="1"/>
</dbReference>
<feature type="domain" description="VanZ-like" evidence="2">
    <location>
        <begin position="15"/>
        <end position="130"/>
    </location>
</feature>
<sequence length="149" mass="16880">MKKKDANSFVLFIAFISYLGLLLLLTLFTHNYYTYGRSSNLLLFSSIRLMLRSGSGLLIAKNVVGNVLLFVPLGVLFPLLKKNDFFVGTLLLGLGFSLFIEMCQYYFAARIFDIDDLLLNFAGTLIGRLFVTAGRFVTRKMLFFYSGPR</sequence>
<dbReference type="RefSeq" id="WP_239529713.1">
    <property type="nucleotide sequence ID" value="NZ_JAFBEV010000006.1"/>
</dbReference>
<evidence type="ECO:0000259" key="2">
    <source>
        <dbReference type="Pfam" id="PF04892"/>
    </source>
</evidence>
<keyword evidence="4" id="KW-1185">Reference proteome</keyword>
<dbReference type="EMBL" id="JAFBEV010000006">
    <property type="protein sequence ID" value="MBM7657471.1"/>
    <property type="molecule type" value="Genomic_DNA"/>
</dbReference>
<feature type="transmembrane region" description="Helical" evidence="1">
    <location>
        <begin position="63"/>
        <end position="80"/>
    </location>
</feature>
<dbReference type="InterPro" id="IPR006976">
    <property type="entry name" value="VanZ-like"/>
</dbReference>
<feature type="transmembrane region" description="Helical" evidence="1">
    <location>
        <begin position="9"/>
        <end position="28"/>
    </location>
</feature>
<gene>
    <name evidence="3" type="ORF">JOC27_000920</name>
</gene>
<organism evidence="3 4">
    <name type="scientific">Sporolactobacillus spathodeae</name>
    <dbReference type="NCBI Taxonomy" id="1465502"/>
    <lineage>
        <taxon>Bacteria</taxon>
        <taxon>Bacillati</taxon>
        <taxon>Bacillota</taxon>
        <taxon>Bacilli</taxon>
        <taxon>Bacillales</taxon>
        <taxon>Sporolactobacillaceae</taxon>
        <taxon>Sporolactobacillus</taxon>
    </lineage>
</organism>
<comment type="caution">
    <text evidence="3">The sequence shown here is derived from an EMBL/GenBank/DDBJ whole genome shotgun (WGS) entry which is preliminary data.</text>
</comment>
<dbReference type="InterPro" id="IPR053150">
    <property type="entry name" value="Teicoplanin_resist-assoc"/>
</dbReference>
<dbReference type="PANTHER" id="PTHR36834">
    <property type="entry name" value="MEMBRANE PROTEIN-RELATED"/>
    <property type="match status" value="1"/>
</dbReference>
<reference evidence="3 4" key="1">
    <citation type="submission" date="2021-01" db="EMBL/GenBank/DDBJ databases">
        <title>Genomic Encyclopedia of Type Strains, Phase IV (KMG-IV): sequencing the most valuable type-strain genomes for metagenomic binning, comparative biology and taxonomic classification.</title>
        <authorList>
            <person name="Goeker M."/>
        </authorList>
    </citation>
    <scope>NUCLEOTIDE SEQUENCE [LARGE SCALE GENOMIC DNA]</scope>
    <source>
        <strain evidence="3 4">DSM 100968</strain>
    </source>
</reference>
<evidence type="ECO:0000256" key="1">
    <source>
        <dbReference type="SAM" id="Phobius"/>
    </source>
</evidence>
<evidence type="ECO:0000313" key="3">
    <source>
        <dbReference type="EMBL" id="MBM7657471.1"/>
    </source>
</evidence>
<keyword evidence="1" id="KW-1133">Transmembrane helix</keyword>
<proteinExistence type="predicted"/>